<reference evidence="7 8" key="1">
    <citation type="submission" date="2014-04" db="EMBL/GenBank/DDBJ databases">
        <title>The Genome Sequence of Mycobacterium tuberculosis TKK-01-0051.</title>
        <authorList>
            <consortium name="The Broad Institute Genomics Platform"/>
            <consortium name="The Broad Institute Genome Sequencing Center for Infectious Disease"/>
            <person name="Earl A.M."/>
            <person name="Cohen K."/>
            <person name="Pym A."/>
            <person name="Bishai W."/>
            <person name="Maharaj K."/>
            <person name="Desjardins C."/>
            <person name="Abeel T."/>
            <person name="Young S."/>
            <person name="Zeng Q."/>
            <person name="Gargeya S."/>
            <person name="Abouelleil A."/>
            <person name="Alvarado L."/>
            <person name="Chapman S.B."/>
            <person name="Gainer-Dewar J."/>
            <person name="Goldberg J."/>
            <person name="Griggs A."/>
            <person name="Gujja S."/>
            <person name="Hansen M."/>
            <person name="Howarth C."/>
            <person name="Imamovic A."/>
            <person name="Larimer J."/>
            <person name="Murphy C."/>
            <person name="Naylor J."/>
            <person name="Pearson M."/>
            <person name="Poon T.W."/>
            <person name="Priest M."/>
            <person name="Roberts A."/>
            <person name="Saif S."/>
            <person name="Shea T."/>
            <person name="Sykes S."/>
            <person name="Wortman J."/>
            <person name="Nusbaum C."/>
            <person name="Birren B."/>
        </authorList>
    </citation>
    <scope>NUCLEOTIDE SEQUENCE [LARGE SCALE GENOMIC DNA]</scope>
    <source>
        <strain evidence="7 8">TKK-01-0051</strain>
    </source>
</reference>
<dbReference type="InterPro" id="IPR025110">
    <property type="entry name" value="AMP-bd_C"/>
</dbReference>
<dbReference type="InterPro" id="IPR020806">
    <property type="entry name" value="PKS_PP-bd"/>
</dbReference>
<dbReference type="InterPro" id="IPR036736">
    <property type="entry name" value="ACP-like_sf"/>
</dbReference>
<evidence type="ECO:0000313" key="7">
    <source>
        <dbReference type="EMBL" id="KBZ60841.1"/>
    </source>
</evidence>
<dbReference type="SUPFAM" id="SSF52777">
    <property type="entry name" value="CoA-dependent acyltransferases"/>
    <property type="match status" value="4"/>
</dbReference>
<dbReference type="FunFam" id="1.10.1200.10:FF:000016">
    <property type="entry name" value="Non-ribosomal peptide synthase"/>
    <property type="match status" value="1"/>
</dbReference>
<dbReference type="FunFam" id="3.40.50.12780:FF:000012">
    <property type="entry name" value="Non-ribosomal peptide synthetase"/>
    <property type="match status" value="1"/>
</dbReference>
<dbReference type="PROSITE" id="PS00455">
    <property type="entry name" value="AMP_BINDING"/>
    <property type="match status" value="2"/>
</dbReference>
<name>A0A051TWU6_9MYCO</name>
<dbReference type="NCBIfam" id="TIGR01733">
    <property type="entry name" value="AA-adenyl-dom"/>
    <property type="match status" value="2"/>
</dbReference>
<comment type="similarity">
    <text evidence="2">Belongs to the ATP-dependent AMP-binding enzyme family.</text>
</comment>
<dbReference type="InterPro" id="IPR010071">
    <property type="entry name" value="AA_adenyl_dom"/>
</dbReference>
<sequence length="2196" mass="237913">MTDTTGVSTRLDDERLELLRRKLAERGLAKTTAASTVATDDQPRMSVGQHRMWFVQSVDPDSALLNICVSYRLSGTVDIARLHRAVDAVAARHPVLHTTYTTDGEGDPHPVMRADLRPEWAEHDLAGLADQARRLRLDVLAQRDFRRPFDLSKDSPLRVTVARLADDELMLLITAHHIAWDDGSWAPFFADLTRAYTDPAGLADGEVRRDTAADATAIRQADLDYWRPRMADLPEPLELPGPNGSMVPTTWRAQRAVAQLSADTVARAAALARETGATPYMVLMAAFAALVHRYTQSTDFLVAAPVLNRGVGTEDVIGYYGNTVVIRLRPRPHQTFRELLAETREDAVGAFAHSRADLDWLVRESNPDRRHGADRMTRVSFGQREPDGAGFCPPGVRCERGELRGHFNQLPLSLMVELDRTPDGSGAGLVEAEYLVEVMDQQLVEQLLRHYAALLDGLLSDPDAKISACALMSDDDAEWLRAVSTGEKFVTPASTLPELVSRRARLTPDAVAVVYEGRAYPYREIDEESNRLAHWLIEQGIGTEDRVAVLLDKSPELVITALGVLKAGGVYLPVDPTYPQDRLGFILEDADAKLVLREPVTDAARYPASAPTALIRPLSPHNTAYLIYTSGSTGLPKGVPVPHAPIAEYFVWFGDEYRIDDTDRLLQVASPSFDVSMGEIFGTLIMGARLVIPRPDGLRDIGYLTDLLAREGITSMHFVPSLLGLFLSLPGVSQWRTLRRVPIGGEALPGEIADKFHATFDASLHNFYGPTETVVNCTSYPVEGAQGTRVVPIGRPKINTQVYLLDNALQPVPVGVIGEIYIAGTHVAHGYHRRPQLTAERFVADPFTPGGRMYRSGDLARRNANGDIEFVGRADEQVKIRGFRIELGEIAAAISVDPSVGQAVVLAMDLPQLGKSLVGYVTPAQGAGTETVEVERIRARVAAALPDYMTPAAYVVLDEIPITAHQKIDRVALPQPQIAAGAEYRDPTTATERRVAQLFSGLLGHERVGVDDSFFELGGHSLVATKLVTAIRAECGVEIGIRDVFELATVGALADRIDQLSAGALTPSRPRLITTAHDEPTPLSASQLRSWFAYRVDGPSRVNNIPFAARLTGPWDIDALIAAVGDVVARHEILRTSYVELDGVPYQVVEPAGVAVPVRREEGPDDAWLQRQLDVERCHCFELDAELPIRVAVLRIENTAEHVLSLVVHHIASDHWSAGVLFSDVMTAYRARRGGEAPSWAPLRVQYADYAAWQRTFLGLDSEASGQESAIAADQREYWTRQLAGMPEDTGLRPDFPRQPVPSGEGESVDFQIDSATRAKLGELCRELGITEFMLLQTAVAVVLHKAGGGTDIPLGTPVAGRTEAELDQLIGFFVNILVLRNDMDGNPTLRELLKRARETALAAYAHQDLPFDRVVDSVSPVRSLSRNPLFQVVVHVRDHLSATRVIETAAAGSGEQDTVCTSLDPVFDMAHADLSVNFFGTDGSGDIGYNCNVIYRTELYARTTIERLADWLARALTEFAGDIDQTLRDVRLIDAAEERRILQDWSRGERPPHDRPRTIPELLEPSRALGADRIAVRCGGQHIDYPALHRRSDNLAALLVKNGVGPGALVGLSTRRSIELVVALVAIMKAGAGYFPIDPGYPSARKQFMLDDVRPPVVVATVEAVDTMPRLPGVELISLDDPQVRALVDSDDVDPLARDLRLPHPDDPMYLVFTSGSTGKPKGAVGTHRSMAARLDWQLRHYPPRTDDVRLAQASITFLEGGMEMLAGLAAGATMILADDAEHRDPEALGDLMSRHSVAQVTAVPSLVSALVDSRPEAVRALSRLVCGGEPVSMALLQRLVSVCADQDGAGTELLNNIGSTETSGAVSRGRLGLPNPLVGKPVPGAQAYLLDDGLRPVPVGVVGELYYAGDQLARGYWKRPGLTAARFVANPFGAEPGSRLYRSGDLARWTEDGRLEFVGRSDHQVQVRGFRVELAEVEAALAGADGVAAAAARTWEVHGGTSLAGYVVPQRPLADEAAKAAFAGEVRAAIATTLPGYMLPSSLTVLDVLPKTDSGKLNRPGLPPPAVSTGGLTEPAGTDTERALAKVFAELLSTPDVGRFDDFFALGGDSILSVQLASRARAAGLAVSPRMIFENPTVQQLAAALDAMGDEGAVIAQDEGTADARFEPMSTSGLSPSDLAAVTQLFSSSREGTT</sequence>
<feature type="region of interest" description="Disordered" evidence="5">
    <location>
        <begin position="2056"/>
        <end position="2078"/>
    </location>
</feature>
<dbReference type="SMART" id="SM00823">
    <property type="entry name" value="PKS_PP"/>
    <property type="match status" value="2"/>
</dbReference>
<dbReference type="InterPro" id="IPR000873">
    <property type="entry name" value="AMP-dep_synth/lig_dom"/>
</dbReference>
<dbReference type="GO" id="GO:0031177">
    <property type="term" value="F:phosphopantetheine binding"/>
    <property type="evidence" value="ECO:0007669"/>
    <property type="project" value="InterPro"/>
</dbReference>
<dbReference type="FunFam" id="3.30.300.30:FF:000010">
    <property type="entry name" value="Enterobactin synthetase component F"/>
    <property type="match status" value="1"/>
</dbReference>
<protein>
    <recommendedName>
        <fullName evidence="6">Carrier domain-containing protein</fullName>
    </recommendedName>
</protein>
<dbReference type="CDD" id="cd19531">
    <property type="entry name" value="LCL_NRPS-like"/>
    <property type="match status" value="1"/>
</dbReference>
<dbReference type="EMBL" id="JLXW01000010">
    <property type="protein sequence ID" value="KBZ60841.1"/>
    <property type="molecule type" value="Genomic_DNA"/>
</dbReference>
<feature type="domain" description="Carrier" evidence="6">
    <location>
        <begin position="986"/>
        <end position="1061"/>
    </location>
</feature>
<evidence type="ECO:0000256" key="2">
    <source>
        <dbReference type="ARBA" id="ARBA00006432"/>
    </source>
</evidence>
<dbReference type="PATRIC" id="fig|1324261.3.peg.3834"/>
<comment type="caution">
    <text evidence="7">The sequence shown here is derived from an EMBL/GenBank/DDBJ whole genome shotgun (WGS) entry which is preliminary data.</text>
</comment>
<dbReference type="Gene3D" id="3.40.50.12780">
    <property type="entry name" value="N-terminal domain of ligase-like"/>
    <property type="match status" value="2"/>
</dbReference>
<dbReference type="Pfam" id="PF00501">
    <property type="entry name" value="AMP-binding"/>
    <property type="match status" value="2"/>
</dbReference>
<dbReference type="GO" id="GO:0008610">
    <property type="term" value="P:lipid biosynthetic process"/>
    <property type="evidence" value="ECO:0007669"/>
    <property type="project" value="UniProtKB-ARBA"/>
</dbReference>
<dbReference type="CDD" id="cd05930">
    <property type="entry name" value="A_NRPS"/>
    <property type="match status" value="1"/>
</dbReference>
<evidence type="ECO:0000256" key="4">
    <source>
        <dbReference type="ARBA" id="ARBA00022553"/>
    </source>
</evidence>
<dbReference type="Gene3D" id="3.30.300.30">
    <property type="match status" value="2"/>
</dbReference>
<dbReference type="FunFam" id="1.10.1200.10:FF:000005">
    <property type="entry name" value="Nonribosomal peptide synthetase 1"/>
    <property type="match status" value="1"/>
</dbReference>
<dbReference type="InterPro" id="IPR006162">
    <property type="entry name" value="Ppantetheine_attach_site"/>
</dbReference>
<dbReference type="Gene3D" id="3.30.559.30">
    <property type="entry name" value="Nonribosomal peptide synthetase, condensation domain"/>
    <property type="match status" value="2"/>
</dbReference>
<evidence type="ECO:0000313" key="8">
    <source>
        <dbReference type="Proteomes" id="UP000025947"/>
    </source>
</evidence>
<accession>A0A051TWU6</accession>
<dbReference type="CDD" id="cd17646">
    <property type="entry name" value="A_NRPS_AB3403-like"/>
    <property type="match status" value="1"/>
</dbReference>
<dbReference type="FunFam" id="2.30.38.10:FF:000001">
    <property type="entry name" value="Non-ribosomal peptide synthetase PvdI"/>
    <property type="match status" value="2"/>
</dbReference>
<dbReference type="InterPro" id="IPR042099">
    <property type="entry name" value="ANL_N_sf"/>
</dbReference>
<dbReference type="CDD" id="cd19540">
    <property type="entry name" value="LCL_NRPS-like"/>
    <property type="match status" value="1"/>
</dbReference>
<dbReference type="Pfam" id="PF00668">
    <property type="entry name" value="Condensation"/>
    <property type="match status" value="2"/>
</dbReference>
<dbReference type="InterPro" id="IPR001242">
    <property type="entry name" value="Condensation_dom"/>
</dbReference>
<dbReference type="SUPFAM" id="SSF47336">
    <property type="entry name" value="ACP-like"/>
    <property type="match status" value="2"/>
</dbReference>
<dbReference type="Gene3D" id="3.30.559.10">
    <property type="entry name" value="Chloramphenicol acetyltransferase-like domain"/>
    <property type="match status" value="2"/>
</dbReference>
<dbReference type="GO" id="GO:0043041">
    <property type="term" value="P:amino acid activation for nonribosomal peptide biosynthetic process"/>
    <property type="evidence" value="ECO:0007669"/>
    <property type="project" value="TreeGrafter"/>
</dbReference>
<dbReference type="UniPathway" id="UPA00011"/>
<dbReference type="GO" id="GO:0005829">
    <property type="term" value="C:cytosol"/>
    <property type="evidence" value="ECO:0007669"/>
    <property type="project" value="TreeGrafter"/>
</dbReference>
<dbReference type="SUPFAM" id="SSF56801">
    <property type="entry name" value="Acetyl-CoA synthetase-like"/>
    <property type="match status" value="2"/>
</dbReference>
<proteinExistence type="inferred from homology"/>
<evidence type="ECO:0000256" key="1">
    <source>
        <dbReference type="ARBA" id="ARBA00001957"/>
    </source>
</evidence>
<keyword evidence="3" id="KW-0596">Phosphopantetheine</keyword>
<organism evidence="7 8">
    <name type="scientific">Mycobacterium [tuberculosis] TKK-01-0051</name>
    <dbReference type="NCBI Taxonomy" id="1324261"/>
    <lineage>
        <taxon>Bacteria</taxon>
        <taxon>Bacillati</taxon>
        <taxon>Actinomycetota</taxon>
        <taxon>Actinomycetes</taxon>
        <taxon>Mycobacteriales</taxon>
        <taxon>Mycobacteriaceae</taxon>
        <taxon>Mycobacterium</taxon>
        <taxon>Mycobacterium avium complex (MAC)</taxon>
    </lineage>
</organism>
<dbReference type="GO" id="GO:0003824">
    <property type="term" value="F:catalytic activity"/>
    <property type="evidence" value="ECO:0007669"/>
    <property type="project" value="InterPro"/>
</dbReference>
<dbReference type="GO" id="GO:0044550">
    <property type="term" value="P:secondary metabolite biosynthetic process"/>
    <property type="evidence" value="ECO:0007669"/>
    <property type="project" value="UniProtKB-ARBA"/>
</dbReference>
<evidence type="ECO:0000256" key="3">
    <source>
        <dbReference type="ARBA" id="ARBA00022450"/>
    </source>
</evidence>
<dbReference type="InterPro" id="IPR045851">
    <property type="entry name" value="AMP-bd_C_sf"/>
</dbReference>
<gene>
    <name evidence="7" type="ORF">K875_03792</name>
</gene>
<dbReference type="PROSITE" id="PS00012">
    <property type="entry name" value="PHOSPHOPANTETHEINE"/>
    <property type="match status" value="2"/>
</dbReference>
<dbReference type="Gene3D" id="1.10.1200.10">
    <property type="entry name" value="ACP-like"/>
    <property type="match status" value="2"/>
</dbReference>
<evidence type="ECO:0000256" key="5">
    <source>
        <dbReference type="SAM" id="MobiDB-lite"/>
    </source>
</evidence>
<dbReference type="HOGENOM" id="CLU_000022_0_3_11"/>
<dbReference type="RefSeq" id="WP_044486262.1">
    <property type="nucleotide sequence ID" value="NZ_KK328284.1"/>
</dbReference>
<dbReference type="InterPro" id="IPR009081">
    <property type="entry name" value="PP-bd_ACP"/>
</dbReference>
<dbReference type="PANTHER" id="PTHR45527">
    <property type="entry name" value="NONRIBOSOMAL PEPTIDE SYNTHETASE"/>
    <property type="match status" value="1"/>
</dbReference>
<dbReference type="InterPro" id="IPR020845">
    <property type="entry name" value="AMP-binding_CS"/>
</dbReference>
<dbReference type="SMR" id="A0A051TWU6"/>
<dbReference type="PANTHER" id="PTHR45527:SF1">
    <property type="entry name" value="FATTY ACID SYNTHASE"/>
    <property type="match status" value="1"/>
</dbReference>
<dbReference type="InterPro" id="IPR023213">
    <property type="entry name" value="CAT-like_dom_sf"/>
</dbReference>
<keyword evidence="8" id="KW-1185">Reference proteome</keyword>
<dbReference type="PROSITE" id="PS50075">
    <property type="entry name" value="CARRIER"/>
    <property type="match status" value="2"/>
</dbReference>
<comment type="cofactor">
    <cofactor evidence="1">
        <name>pantetheine 4'-phosphate</name>
        <dbReference type="ChEBI" id="CHEBI:47942"/>
    </cofactor>
</comment>
<dbReference type="GO" id="GO:0072330">
    <property type="term" value="P:monocarboxylic acid biosynthetic process"/>
    <property type="evidence" value="ECO:0007669"/>
    <property type="project" value="UniProtKB-ARBA"/>
</dbReference>
<dbReference type="Pfam" id="PF00550">
    <property type="entry name" value="PP-binding"/>
    <property type="match status" value="2"/>
</dbReference>
<dbReference type="Proteomes" id="UP000025947">
    <property type="component" value="Unassembled WGS sequence"/>
</dbReference>
<evidence type="ECO:0000259" key="6">
    <source>
        <dbReference type="PROSITE" id="PS50075"/>
    </source>
</evidence>
<feature type="domain" description="Carrier" evidence="6">
    <location>
        <begin position="2077"/>
        <end position="2151"/>
    </location>
</feature>
<keyword evidence="4" id="KW-0597">Phosphoprotein</keyword>
<dbReference type="Pfam" id="PF13193">
    <property type="entry name" value="AMP-binding_C"/>
    <property type="match status" value="2"/>
</dbReference>